<gene>
    <name evidence="4" type="ORF">C1O36_02800</name>
    <name evidence="5" type="ORF">NCTC12218_01112</name>
</gene>
<dbReference type="EMBL" id="LR962863">
    <property type="protein sequence ID" value="CAD7359464.1"/>
    <property type="molecule type" value="Genomic_DNA"/>
</dbReference>
<dbReference type="GeneID" id="93789817"/>
<reference evidence="4 7" key="1">
    <citation type="submission" date="2018-01" db="EMBL/GenBank/DDBJ databases">
        <title>Complete genome sequence of Staphylococcus Scheliferi isolated from human.</title>
        <authorList>
            <person name="Abouelkhair M.A."/>
            <person name="Bemis D.A."/>
            <person name="Kania S.A."/>
        </authorList>
    </citation>
    <scope>NUCLEOTIDE SEQUENCE [LARGE SCALE GENOMIC DNA]</scope>
    <source>
        <strain evidence="4 7">ATCC 43808</strain>
    </source>
</reference>
<feature type="transmembrane region" description="Helical" evidence="2">
    <location>
        <begin position="30"/>
        <end position="48"/>
    </location>
</feature>
<dbReference type="Proteomes" id="UP000572988">
    <property type="component" value="Unassembled WGS sequence"/>
</dbReference>
<protein>
    <submittedName>
        <fullName evidence="5">Maebl</fullName>
    </submittedName>
</protein>
<keyword evidence="2" id="KW-1133">Transmembrane helix</keyword>
<evidence type="ECO:0000313" key="5">
    <source>
        <dbReference type="EMBL" id="SUM88407.1"/>
    </source>
</evidence>
<keyword evidence="7" id="KW-1185">Reference proteome</keyword>
<feature type="compositionally biased region" description="Basic and acidic residues" evidence="1">
    <location>
        <begin position="276"/>
        <end position="293"/>
    </location>
</feature>
<organism evidence="5">
    <name type="scientific">Staphylococcus schleiferi</name>
    <dbReference type="NCBI Taxonomy" id="1295"/>
    <lineage>
        <taxon>Bacteria</taxon>
        <taxon>Bacillati</taxon>
        <taxon>Bacillota</taxon>
        <taxon>Bacilli</taxon>
        <taxon>Bacillales</taxon>
        <taxon>Staphylococcaceae</taxon>
        <taxon>Staphylococcus</taxon>
    </lineage>
</organism>
<reference evidence="3 6" key="3">
    <citation type="submission" date="2020-11" db="EMBL/GenBank/DDBJ databases">
        <authorList>
            <consortium name="Pathogen Informatics"/>
        </authorList>
    </citation>
    <scope>NUCLEOTIDE SEQUENCE [LARGE SCALE GENOMIC DNA]</scope>
    <source>
        <strain evidence="3 6">NCTC12218</strain>
    </source>
</reference>
<evidence type="ECO:0000256" key="2">
    <source>
        <dbReference type="SAM" id="Phobius"/>
    </source>
</evidence>
<keyword evidence="2" id="KW-0812">Transmembrane</keyword>
<evidence type="ECO:0000256" key="1">
    <source>
        <dbReference type="SAM" id="MobiDB-lite"/>
    </source>
</evidence>
<feature type="compositionally biased region" description="Basic and acidic residues" evidence="1">
    <location>
        <begin position="73"/>
        <end position="83"/>
    </location>
</feature>
<feature type="compositionally biased region" description="Low complexity" evidence="1">
    <location>
        <begin position="178"/>
        <end position="191"/>
    </location>
</feature>
<dbReference type="EMBL" id="UHEF01000001">
    <property type="protein sequence ID" value="SUM88407.1"/>
    <property type="molecule type" value="Genomic_DNA"/>
</dbReference>
<reference evidence="5" key="2">
    <citation type="submission" date="2018-06" db="EMBL/GenBank/DDBJ databases">
        <authorList>
            <consortium name="Pathogen Informatics"/>
            <person name="Doyle S."/>
        </authorList>
    </citation>
    <scope>NUCLEOTIDE SEQUENCE [LARGE SCALE GENOMIC DNA]</scope>
    <source>
        <strain evidence="5">NCTC12218</strain>
    </source>
</reference>
<proteinExistence type="predicted"/>
<feature type="compositionally biased region" description="Basic and acidic residues" evidence="1">
    <location>
        <begin position="90"/>
        <end position="106"/>
    </location>
</feature>
<dbReference type="RefSeq" id="WP_016425361.1">
    <property type="nucleotide sequence ID" value="NZ_CABKRV010000001.1"/>
</dbReference>
<feature type="compositionally biased region" description="Basic and acidic residues" evidence="1">
    <location>
        <begin position="252"/>
        <end position="268"/>
    </location>
</feature>
<dbReference type="AlphaFoldDB" id="A0A7Z7QP21"/>
<evidence type="ECO:0000313" key="3">
    <source>
        <dbReference type="EMBL" id="CAD7359464.1"/>
    </source>
</evidence>
<feature type="compositionally biased region" description="Basic and acidic residues" evidence="1">
    <location>
        <begin position="114"/>
        <end position="151"/>
    </location>
</feature>
<sequence length="293" mass="32505">MEKYNRDLYTKGLESYEVPHYEEGNKGLDFVFGFVAGAILGSALGIVLKPGSAQRKNKNRNQTVNVNEQSVQLREEAQRKAEALKAQARQIRDEKASATQKPENKENVTSSELEAQRRAIRSEVDSDRLEQPTRNHDQSTKSTDLKNHKNESVATAAATPVQQENSQSSTATKTQNKQAVQDDTVAAQQRAIRNEVDSDRLAGQAADQNNGKAQVDDKGQKSDSQAHATAQSSNKPQPHSEAQFENGVITHDTSHKENKQKDDFKLSSEHNQAVSEEAKKTNSKVDKHTFNNK</sequence>
<feature type="compositionally biased region" description="Polar residues" evidence="1">
    <location>
        <begin position="60"/>
        <end position="72"/>
    </location>
</feature>
<keyword evidence="2" id="KW-0472">Membrane</keyword>
<feature type="compositionally biased region" description="Polar residues" evidence="1">
    <location>
        <begin position="222"/>
        <end position="237"/>
    </location>
</feature>
<evidence type="ECO:0000313" key="7">
    <source>
        <dbReference type="Proteomes" id="UP000572988"/>
    </source>
</evidence>
<accession>A0A7Z7QP21</accession>
<dbReference type="EMBL" id="POVK01000006">
    <property type="protein sequence ID" value="NHA33463.1"/>
    <property type="molecule type" value="Genomic_DNA"/>
</dbReference>
<feature type="region of interest" description="Disordered" evidence="1">
    <location>
        <begin position="53"/>
        <end position="293"/>
    </location>
</feature>
<name>A0A7Z7QP21_STASC</name>
<dbReference type="Proteomes" id="UP000264146">
    <property type="component" value="Chromosome"/>
</dbReference>
<evidence type="ECO:0000313" key="4">
    <source>
        <dbReference type="EMBL" id="NHA33463.1"/>
    </source>
</evidence>
<feature type="compositionally biased region" description="Polar residues" evidence="1">
    <location>
        <begin position="160"/>
        <end position="177"/>
    </location>
</feature>
<evidence type="ECO:0000313" key="6">
    <source>
        <dbReference type="Proteomes" id="UP000264146"/>
    </source>
</evidence>